<sequence length="66" mass="7677">MPSAGSPDSKYVRKVHYARSEDMVWRRALTRCGKNMWARHTTQVPAEVTCLTCRKFLAYWADKEGQ</sequence>
<reference evidence="1" key="1">
    <citation type="submission" date="2020-03" db="EMBL/GenBank/DDBJ databases">
        <title>The deep terrestrial virosphere.</title>
        <authorList>
            <person name="Holmfeldt K."/>
            <person name="Nilsson E."/>
            <person name="Simone D."/>
            <person name="Lopez-Fernandez M."/>
            <person name="Wu X."/>
            <person name="de Brujin I."/>
            <person name="Lundin D."/>
            <person name="Andersson A."/>
            <person name="Bertilsson S."/>
            <person name="Dopson M."/>
        </authorList>
    </citation>
    <scope>NUCLEOTIDE SEQUENCE</scope>
    <source>
        <strain evidence="1">MM415A02915</strain>
    </source>
</reference>
<protein>
    <submittedName>
        <fullName evidence="1">Uncharacterized protein</fullName>
    </submittedName>
</protein>
<name>A0A6M3JTD0_9ZZZZ</name>
<gene>
    <name evidence="1" type="ORF">MM415A02915_0009</name>
</gene>
<dbReference type="EMBL" id="MT141926">
    <property type="protein sequence ID" value="QJA72125.1"/>
    <property type="molecule type" value="Genomic_DNA"/>
</dbReference>
<dbReference type="AlphaFoldDB" id="A0A6M3JTD0"/>
<evidence type="ECO:0000313" key="1">
    <source>
        <dbReference type="EMBL" id="QJA72125.1"/>
    </source>
</evidence>
<proteinExistence type="predicted"/>
<organism evidence="1">
    <name type="scientific">viral metagenome</name>
    <dbReference type="NCBI Taxonomy" id="1070528"/>
    <lineage>
        <taxon>unclassified sequences</taxon>
        <taxon>metagenomes</taxon>
        <taxon>organismal metagenomes</taxon>
    </lineage>
</organism>
<accession>A0A6M3JTD0</accession>